<dbReference type="AlphaFoldDB" id="A0A6P4YNP1"/>
<gene>
    <name evidence="3" type="primary">LOC109475007</name>
</gene>
<feature type="region of interest" description="Disordered" evidence="1">
    <location>
        <begin position="806"/>
        <end position="839"/>
    </location>
</feature>
<keyword evidence="2" id="KW-1185">Reference proteome</keyword>
<protein>
    <submittedName>
        <fullName evidence="3">Uncharacterized protein LOC109475007 isoform X1</fullName>
    </submittedName>
</protein>
<feature type="region of interest" description="Disordered" evidence="1">
    <location>
        <begin position="1"/>
        <end position="131"/>
    </location>
</feature>
<feature type="compositionally biased region" description="Polar residues" evidence="1">
    <location>
        <begin position="380"/>
        <end position="404"/>
    </location>
</feature>
<reference evidence="3" key="1">
    <citation type="submission" date="2025-08" db="UniProtKB">
        <authorList>
            <consortium name="RefSeq"/>
        </authorList>
    </citation>
    <scope>IDENTIFICATION</scope>
    <source>
        <tissue evidence="3">Gonad</tissue>
    </source>
</reference>
<dbReference type="GeneID" id="109475007"/>
<evidence type="ECO:0000256" key="1">
    <source>
        <dbReference type="SAM" id="MobiDB-lite"/>
    </source>
</evidence>
<dbReference type="OrthoDB" id="10016177at2759"/>
<feature type="compositionally biased region" description="Basic and acidic residues" evidence="1">
    <location>
        <begin position="189"/>
        <end position="211"/>
    </location>
</feature>
<feature type="compositionally biased region" description="Basic and acidic residues" evidence="1">
    <location>
        <begin position="173"/>
        <end position="182"/>
    </location>
</feature>
<accession>A0A6P4YNP1</accession>
<feature type="region of interest" description="Disordered" evidence="1">
    <location>
        <begin position="358"/>
        <end position="404"/>
    </location>
</feature>
<sequence length="839" mass="95269">MTTAHPERNWTQLQEGLNRVHKELGGKPNASLDPEDSRPARVMSAGKHKHIYPSRRTPPQLPQLRLSTPPEYYSDDDLRRGRRKVVPPVKPKRDAFQRPVSDEDSYDSGESSDEDRAYPYHNGPAPPQPYPYGYYQPPMVYPAMPAFYPQPQPHHQRTKRRDRGKTKAKARHRPQEKGETRVKHLGSRRAAETHRSHRDAATHTVEERGIQADESDTVQDARALSKFKAKESLNYTPVPNNFTDKRTNYPQVGGGRMDPLEVGYLRPKQALYDTADLYTHRKPSPQQGTSLYPYDTALDTYKYIHPDQHKPSYSPVVRRPLADPGQAATAIQKTFRGYSTRKGPSVDHTRHDLVTDLDKQPSKNKTVKFRKQTMKLEPLTRQNTSHTQTTSSREISDSGPSQPETSALDELFAYDMAEGYIDGYLSESLIPKALTDVLAPETTARLHNDRVLRNFVVSFVNTFLDDEAIPDVLISVLKTDPSKAGMSAAFHFHSDRRFAENYVDSLVQEMMEEELVPDILIEVLSEHGNEPAQAPVVYSPRLSHGLTAAHEDLAAGVTEDFLNSQLKPQLRDVVLESNRELVDRYFAEKAFDPRLIRDVSEDLMEEVVQEGTEEAIRGAISDMVGDTIYRGAAYDWMMDLATDVIGEFMPDIVREAVFDVILEQMIDTEIVSEVVEEEARSTSAQVLEKYDNAVQRRELREVASRANKRLLDGVFLHHLLNLFARDGQVMSREDLALKSLDGIILDNLLKQYFMVRNSRQFTLDNWPTKRLHEKVVTDTAVDVVLTELGQQLDEDMEDLHEYEWQLEDPDRSGSASSTSLQDDTRNNTPGSTVRTPATI</sequence>
<name>A0A6P4YNP1_BRABE</name>
<evidence type="ECO:0000313" key="3">
    <source>
        <dbReference type="RefSeq" id="XP_019631090.1"/>
    </source>
</evidence>
<evidence type="ECO:0000313" key="2">
    <source>
        <dbReference type="Proteomes" id="UP000515135"/>
    </source>
</evidence>
<dbReference type="RefSeq" id="XP_019631090.1">
    <property type="nucleotide sequence ID" value="XM_019775531.1"/>
</dbReference>
<feature type="compositionally biased region" description="Basic residues" evidence="1">
    <location>
        <begin position="154"/>
        <end position="172"/>
    </location>
</feature>
<organism evidence="2 3">
    <name type="scientific">Branchiostoma belcheri</name>
    <name type="common">Amphioxus</name>
    <dbReference type="NCBI Taxonomy" id="7741"/>
    <lineage>
        <taxon>Eukaryota</taxon>
        <taxon>Metazoa</taxon>
        <taxon>Chordata</taxon>
        <taxon>Cephalochordata</taxon>
        <taxon>Leptocardii</taxon>
        <taxon>Amphioxiformes</taxon>
        <taxon>Branchiostomatidae</taxon>
        <taxon>Branchiostoma</taxon>
    </lineage>
</organism>
<dbReference type="CDD" id="cd23767">
    <property type="entry name" value="IQCD"/>
    <property type="match status" value="1"/>
</dbReference>
<feature type="compositionally biased region" description="Acidic residues" evidence="1">
    <location>
        <begin position="102"/>
        <end position="113"/>
    </location>
</feature>
<feature type="compositionally biased region" description="Polar residues" evidence="1">
    <location>
        <begin position="813"/>
        <end position="839"/>
    </location>
</feature>
<proteinExistence type="predicted"/>
<feature type="region of interest" description="Disordered" evidence="1">
    <location>
        <begin position="145"/>
        <end position="218"/>
    </location>
</feature>
<dbReference type="KEGG" id="bbel:109475007"/>
<dbReference type="Proteomes" id="UP000515135">
    <property type="component" value="Unplaced"/>
</dbReference>
<dbReference type="PROSITE" id="PS50096">
    <property type="entry name" value="IQ"/>
    <property type="match status" value="1"/>
</dbReference>